<evidence type="ECO:0000313" key="2">
    <source>
        <dbReference type="Proteomes" id="UP000658278"/>
    </source>
</evidence>
<accession>A0A934RG31</accession>
<dbReference type="Proteomes" id="UP000658278">
    <property type="component" value="Unassembled WGS sequence"/>
</dbReference>
<reference evidence="1" key="1">
    <citation type="submission" date="2021-01" db="EMBL/GenBank/DDBJ databases">
        <title>Modified the classification status of verrucomicrobia.</title>
        <authorList>
            <person name="Feng X."/>
        </authorList>
    </citation>
    <scope>NUCLEOTIDE SEQUENCE</scope>
    <source>
        <strain evidence="1">KCTC 22201</strain>
    </source>
</reference>
<evidence type="ECO:0000313" key="1">
    <source>
        <dbReference type="EMBL" id="MBK1828536.1"/>
    </source>
</evidence>
<dbReference type="EMBL" id="JAENII010000014">
    <property type="protein sequence ID" value="MBK1828536.1"/>
    <property type="molecule type" value="Genomic_DNA"/>
</dbReference>
<comment type="caution">
    <text evidence="1">The sequence shown here is derived from an EMBL/GenBank/DDBJ whole genome shotgun (WGS) entry which is preliminary data.</text>
</comment>
<sequence>MSYTTGVAPPKPDRPFLASWLRRTRKQLAPSGRLTELSMLLAQREGHTREYWAKWLRQVLDNELAPSLDELTTIDALLAKPKSSNPVREEALLPF</sequence>
<gene>
    <name evidence="1" type="ORF">JIN81_15995</name>
</gene>
<keyword evidence="2" id="KW-1185">Reference proteome</keyword>
<organism evidence="1 2">
    <name type="scientific">Haloferula rosea</name>
    <dbReference type="NCBI Taxonomy" id="490093"/>
    <lineage>
        <taxon>Bacteria</taxon>
        <taxon>Pseudomonadati</taxon>
        <taxon>Verrucomicrobiota</taxon>
        <taxon>Verrucomicrobiia</taxon>
        <taxon>Verrucomicrobiales</taxon>
        <taxon>Verrucomicrobiaceae</taxon>
        <taxon>Haloferula</taxon>
    </lineage>
</organism>
<dbReference type="RefSeq" id="WP_200282195.1">
    <property type="nucleotide sequence ID" value="NZ_JAENII010000014.1"/>
</dbReference>
<name>A0A934RG31_9BACT</name>
<protein>
    <submittedName>
        <fullName evidence="1">Uncharacterized protein</fullName>
    </submittedName>
</protein>
<proteinExistence type="predicted"/>
<dbReference type="AlphaFoldDB" id="A0A934RG31"/>